<comment type="similarity">
    <text evidence="1">Belongs to the GeBP family.</text>
</comment>
<dbReference type="AlphaFoldDB" id="A0A9Q1K6R0"/>
<feature type="compositionally biased region" description="Acidic residues" evidence="2">
    <location>
        <begin position="20"/>
        <end position="44"/>
    </location>
</feature>
<dbReference type="InterPro" id="IPR053932">
    <property type="entry name" value="GeBP-like_DBD"/>
</dbReference>
<dbReference type="Proteomes" id="UP001153076">
    <property type="component" value="Unassembled WGS sequence"/>
</dbReference>
<feature type="domain" description="Glabrous enhancer-binding protein-like DBD" evidence="3">
    <location>
        <begin position="150"/>
        <end position="237"/>
    </location>
</feature>
<dbReference type="EMBL" id="JAKOGI010000275">
    <property type="protein sequence ID" value="KAJ8437885.1"/>
    <property type="molecule type" value="Genomic_DNA"/>
</dbReference>
<feature type="compositionally biased region" description="Low complexity" evidence="2">
    <location>
        <begin position="51"/>
        <end position="60"/>
    </location>
</feature>
<evidence type="ECO:0000313" key="4">
    <source>
        <dbReference type="EMBL" id="KAJ8437885.1"/>
    </source>
</evidence>
<dbReference type="Pfam" id="PF04504">
    <property type="entry name" value="GeBP-like_DBD"/>
    <property type="match status" value="1"/>
</dbReference>
<name>A0A9Q1K6R0_9CARY</name>
<dbReference type="GO" id="GO:0006355">
    <property type="term" value="P:regulation of DNA-templated transcription"/>
    <property type="evidence" value="ECO:0007669"/>
    <property type="project" value="InterPro"/>
</dbReference>
<accession>A0A9Q1K6R0</accession>
<feature type="compositionally biased region" description="Basic and acidic residues" evidence="2">
    <location>
        <begin position="116"/>
        <end position="135"/>
    </location>
</feature>
<dbReference type="OrthoDB" id="661680at2759"/>
<proteinExistence type="inferred from homology"/>
<organism evidence="4 5">
    <name type="scientific">Carnegiea gigantea</name>
    <dbReference type="NCBI Taxonomy" id="171969"/>
    <lineage>
        <taxon>Eukaryota</taxon>
        <taxon>Viridiplantae</taxon>
        <taxon>Streptophyta</taxon>
        <taxon>Embryophyta</taxon>
        <taxon>Tracheophyta</taxon>
        <taxon>Spermatophyta</taxon>
        <taxon>Magnoliopsida</taxon>
        <taxon>eudicotyledons</taxon>
        <taxon>Gunneridae</taxon>
        <taxon>Pentapetalae</taxon>
        <taxon>Caryophyllales</taxon>
        <taxon>Cactineae</taxon>
        <taxon>Cactaceae</taxon>
        <taxon>Cactoideae</taxon>
        <taxon>Echinocereeae</taxon>
        <taxon>Carnegiea</taxon>
    </lineage>
</organism>
<gene>
    <name evidence="4" type="ORF">Cgig2_031401</name>
</gene>
<evidence type="ECO:0000259" key="3">
    <source>
        <dbReference type="Pfam" id="PF04504"/>
    </source>
</evidence>
<dbReference type="PANTHER" id="PTHR31662">
    <property type="entry name" value="BNAANNG10740D PROTEIN-RELATED"/>
    <property type="match status" value="1"/>
</dbReference>
<evidence type="ECO:0000256" key="1">
    <source>
        <dbReference type="ARBA" id="ARBA00010820"/>
    </source>
</evidence>
<sequence length="573" mass="62873">MARKGREPLTEAPPPADSSSSDEDSDDDSGEEEETHSSSGEDEERTPSPAPEKSSSAKKPPTQKKIEQPEPAESESESDSDSDLPPTLKVKPIASKPMDDGSKTKNPGSKPAGKRPAPENEKGPTKKTKTTDKAESSGGVTQDEGKKALFQRLWSEEDELVILKGMIDYKAKKGTDPMADADDFLEFIKKSLHFDANKAQILNKMQRMKKKYENAKKRKINNPHDLKAFELSKQVWGNDGVEDNGDGENHNFTLNAKGSRASNSKLKANKGGVNGLALDVGKKLEGRKEEDQVADWVISRFEREMPIIGGSSIGYLNEGVLKEGMKLLGERERAELTEKLRKHNLAEMEVYLKRLDLIREVAHKAFNAFKLYGEICRAIYLLDLILNLEHGEGTRAIGTHIGHILEELISKLLEGLLLLLGLRIDDGVKIISQVLGLESKVVLDIRPFLLVNVLLDVTARWRGRWADGDGLRLGLGSLLRYSSPDKRSRSQPSGNKAQHGSPAGLNSLSGDLLLGPDGQAQSRRDSQAGAPGPTKARAAELEAAFQHCLRRATQLSKQQEVKGRGIIPKPMLS</sequence>
<comment type="caution">
    <text evidence="4">The sequence shown here is derived from an EMBL/GenBank/DDBJ whole genome shotgun (WGS) entry which is preliminary data.</text>
</comment>
<dbReference type="GO" id="GO:0005634">
    <property type="term" value="C:nucleus"/>
    <property type="evidence" value="ECO:0007669"/>
    <property type="project" value="TreeGrafter"/>
</dbReference>
<feature type="region of interest" description="Disordered" evidence="2">
    <location>
        <begin position="483"/>
        <end position="503"/>
    </location>
</feature>
<feature type="region of interest" description="Disordered" evidence="2">
    <location>
        <begin position="516"/>
        <end position="541"/>
    </location>
</feature>
<feature type="region of interest" description="Disordered" evidence="2">
    <location>
        <begin position="1"/>
        <end position="143"/>
    </location>
</feature>
<dbReference type="PANTHER" id="PTHR31662:SF33">
    <property type="entry name" value="DNA-BINDING STOREKEEPER PROTEIN TRANSCRIPTIONAL REGULATOR-LIKE PROTEIN"/>
    <property type="match status" value="1"/>
</dbReference>
<protein>
    <recommendedName>
        <fullName evidence="3">Glabrous enhancer-binding protein-like DBD domain-containing protein</fullName>
    </recommendedName>
</protein>
<evidence type="ECO:0000256" key="2">
    <source>
        <dbReference type="SAM" id="MobiDB-lite"/>
    </source>
</evidence>
<evidence type="ECO:0000313" key="5">
    <source>
        <dbReference type="Proteomes" id="UP001153076"/>
    </source>
</evidence>
<reference evidence="4" key="1">
    <citation type="submission" date="2022-04" db="EMBL/GenBank/DDBJ databases">
        <title>Carnegiea gigantea Genome sequencing and assembly v2.</title>
        <authorList>
            <person name="Copetti D."/>
            <person name="Sanderson M.J."/>
            <person name="Burquez A."/>
            <person name="Wojciechowski M.F."/>
        </authorList>
    </citation>
    <scope>NUCLEOTIDE SEQUENCE</scope>
    <source>
        <strain evidence="4">SGP5-SGP5p</strain>
        <tissue evidence="4">Aerial part</tissue>
    </source>
</reference>
<dbReference type="InterPro" id="IPR007592">
    <property type="entry name" value="GEBP"/>
</dbReference>
<feature type="compositionally biased region" description="Acidic residues" evidence="2">
    <location>
        <begin position="70"/>
        <end position="82"/>
    </location>
</feature>
<keyword evidence="5" id="KW-1185">Reference proteome</keyword>